<dbReference type="InterPro" id="IPR002816">
    <property type="entry name" value="TraB/PrgY/GumN_fam"/>
</dbReference>
<dbReference type="AlphaFoldDB" id="A0A0S3F4J8"/>
<keyword evidence="3" id="KW-1185">Reference proteome</keyword>
<protein>
    <submittedName>
        <fullName evidence="2">Polysaccharide biosynthesis protein GumN</fullName>
    </submittedName>
</protein>
<evidence type="ECO:0000313" key="2">
    <source>
        <dbReference type="EMBL" id="ALR22634.1"/>
    </source>
</evidence>
<dbReference type="PANTHER" id="PTHR40590:SF1">
    <property type="entry name" value="CYTOPLASMIC PROTEIN"/>
    <property type="match status" value="1"/>
</dbReference>
<dbReference type="STRING" id="1332080.ATN00_13595"/>
<accession>A0A0S3F4J8</accession>
<evidence type="ECO:0000313" key="3">
    <source>
        <dbReference type="Proteomes" id="UP000056968"/>
    </source>
</evidence>
<organism evidence="2 3">
    <name type="scientific">Sphingobium baderi</name>
    <dbReference type="NCBI Taxonomy" id="1332080"/>
    <lineage>
        <taxon>Bacteria</taxon>
        <taxon>Pseudomonadati</taxon>
        <taxon>Pseudomonadota</taxon>
        <taxon>Alphaproteobacteria</taxon>
        <taxon>Sphingomonadales</taxon>
        <taxon>Sphingomonadaceae</taxon>
        <taxon>Sphingobium</taxon>
    </lineage>
</organism>
<evidence type="ECO:0000256" key="1">
    <source>
        <dbReference type="SAM" id="SignalP"/>
    </source>
</evidence>
<feature type="signal peptide" evidence="1">
    <location>
        <begin position="1"/>
        <end position="21"/>
    </location>
</feature>
<dbReference type="InterPro" id="IPR047111">
    <property type="entry name" value="YbaP-like"/>
</dbReference>
<dbReference type="Proteomes" id="UP000056968">
    <property type="component" value="Chromosome"/>
</dbReference>
<proteinExistence type="predicted"/>
<sequence>MRLFFPRLLVAALLLSGGLLAEHRTAFARTEAHNGLIAPALWEVKDADTTIYLFGTVHVLKPGVDWFKGGIRRAFDQSDELVLEIIEPDNPNEMASIMGAKAIARDAAALSKRLEPTAREKYQAAMEANGLPWQAFEVFNPWMAGLALSVAPLEKLGYKADQGVEKLLSAAARATGKKIGALETPEQQIGYFAALPMEQQIAFLNSTVEGLNDIEAQFDSLVQHWQAGEPDKLAEEMNESLEATPELAQILLFQRNAHWAQWIKARMGQPGTVFIAVGAGHLAGKNSVQDQLKALGISTARIQE</sequence>
<keyword evidence="1" id="KW-0732">Signal</keyword>
<dbReference type="KEGG" id="sbd:ATN00_13595"/>
<dbReference type="EMBL" id="CP013264">
    <property type="protein sequence ID" value="ALR22634.1"/>
    <property type="molecule type" value="Genomic_DNA"/>
</dbReference>
<dbReference type="CDD" id="cd14789">
    <property type="entry name" value="Tiki"/>
    <property type="match status" value="1"/>
</dbReference>
<dbReference type="Pfam" id="PF01963">
    <property type="entry name" value="TraB_PrgY_gumN"/>
    <property type="match status" value="1"/>
</dbReference>
<gene>
    <name evidence="2" type="ORF">ATN00_13595</name>
</gene>
<feature type="chain" id="PRO_5006611956" evidence="1">
    <location>
        <begin position="22"/>
        <end position="304"/>
    </location>
</feature>
<dbReference type="RefSeq" id="WP_062065569.1">
    <property type="nucleotide sequence ID" value="NZ_CP013264.1"/>
</dbReference>
<dbReference type="PANTHER" id="PTHR40590">
    <property type="entry name" value="CYTOPLASMIC PROTEIN-RELATED"/>
    <property type="match status" value="1"/>
</dbReference>
<reference evidence="2 3" key="1">
    <citation type="submission" date="2015-11" db="EMBL/GenBank/DDBJ databases">
        <title>A Two-component Flavoprotein Monooxygenase System MeaXY Responsible for para-Hydroxylation of 2-Methyl-6-ethylaniline and 2,6-Diethylaniline in Sphingobium baderi DE-13.</title>
        <authorList>
            <person name="Cheng M."/>
            <person name="Meng Q."/>
            <person name="Yang Y."/>
            <person name="Chu C."/>
            <person name="Yan X."/>
            <person name="He J."/>
            <person name="Li S."/>
        </authorList>
    </citation>
    <scope>NUCLEOTIDE SEQUENCE [LARGE SCALE GENOMIC DNA]</scope>
    <source>
        <strain evidence="2 3">DE-13</strain>
    </source>
</reference>
<name>A0A0S3F4J8_9SPHN</name>
<dbReference type="OrthoDB" id="9806326at2"/>